<dbReference type="InterPro" id="IPR001478">
    <property type="entry name" value="PDZ"/>
</dbReference>
<dbReference type="Pfam" id="PF00595">
    <property type="entry name" value="PDZ"/>
    <property type="match status" value="3"/>
</dbReference>
<dbReference type="FunFam" id="2.30.42.10:FF:000013">
    <property type="entry name" value="Putative tight junction protein ZO-1"/>
    <property type="match status" value="1"/>
</dbReference>
<keyword evidence="5" id="KW-0677">Repeat</keyword>
<evidence type="ECO:0000256" key="8">
    <source>
        <dbReference type="PROSITE-ProRule" id="PRU00192"/>
    </source>
</evidence>
<dbReference type="CDD" id="cd12027">
    <property type="entry name" value="SH3_ZO-2"/>
    <property type="match status" value="1"/>
</dbReference>
<dbReference type="FunFam" id="2.30.42.10:FF:000009">
    <property type="entry name" value="Putative tight junction protein ZO-1"/>
    <property type="match status" value="1"/>
</dbReference>
<feature type="non-terminal residue" evidence="12">
    <location>
        <position position="1"/>
    </location>
</feature>
<evidence type="ECO:0000256" key="3">
    <source>
        <dbReference type="ARBA" id="ARBA00007014"/>
    </source>
</evidence>
<feature type="compositionally biased region" description="Pro residues" evidence="9">
    <location>
        <begin position="1030"/>
        <end position="1041"/>
    </location>
</feature>
<dbReference type="PANTHER" id="PTHR13865">
    <property type="entry name" value="TIGHT JUNCTION PROTEIN"/>
    <property type="match status" value="1"/>
</dbReference>
<feature type="region of interest" description="Disordered" evidence="9">
    <location>
        <begin position="814"/>
        <end position="1084"/>
    </location>
</feature>
<dbReference type="InterPro" id="IPR035598">
    <property type="entry name" value="ZO-2_SH3"/>
</dbReference>
<keyword evidence="4 8" id="KW-0728">SH3 domain</keyword>
<evidence type="ECO:0000313" key="12">
    <source>
        <dbReference type="EMBL" id="NXD74321.1"/>
    </source>
</evidence>
<dbReference type="InterPro" id="IPR005419">
    <property type="entry name" value="ZO-2"/>
</dbReference>
<feature type="compositionally biased region" description="Basic and acidic residues" evidence="9">
    <location>
        <begin position="383"/>
        <end position="412"/>
    </location>
</feature>
<dbReference type="GO" id="GO:0150105">
    <property type="term" value="P:protein localization to cell-cell junction"/>
    <property type="evidence" value="ECO:0007669"/>
    <property type="project" value="TreeGrafter"/>
</dbReference>
<dbReference type="PROSITE" id="PS50002">
    <property type="entry name" value="SH3"/>
    <property type="match status" value="1"/>
</dbReference>
<dbReference type="SUPFAM" id="SSF50156">
    <property type="entry name" value="PDZ domain-like"/>
    <property type="match status" value="3"/>
</dbReference>
<feature type="compositionally biased region" description="Basic and acidic residues" evidence="9">
    <location>
        <begin position="645"/>
        <end position="654"/>
    </location>
</feature>
<feature type="region of interest" description="Disordered" evidence="9">
    <location>
        <begin position="359"/>
        <end position="428"/>
    </location>
</feature>
<dbReference type="GO" id="GO:0045216">
    <property type="term" value="P:cell-cell junction organization"/>
    <property type="evidence" value="ECO:0007669"/>
    <property type="project" value="TreeGrafter"/>
</dbReference>
<protein>
    <submittedName>
        <fullName evidence="12">ZO2 protein</fullName>
    </submittedName>
</protein>
<feature type="compositionally biased region" description="Low complexity" evidence="9">
    <location>
        <begin position="907"/>
        <end position="925"/>
    </location>
</feature>
<dbReference type="InterPro" id="IPR005417">
    <property type="entry name" value="ZO"/>
</dbReference>
<feature type="non-terminal residue" evidence="12">
    <location>
        <position position="1084"/>
    </location>
</feature>
<feature type="domain" description="PDZ" evidence="11">
    <location>
        <begin position="476"/>
        <end position="557"/>
    </location>
</feature>
<dbReference type="Proteomes" id="UP000637704">
    <property type="component" value="Unassembled WGS sequence"/>
</dbReference>
<evidence type="ECO:0000256" key="5">
    <source>
        <dbReference type="ARBA" id="ARBA00022737"/>
    </source>
</evidence>
<comment type="caution">
    <text evidence="12">The sequence shown here is derived from an EMBL/GenBank/DDBJ whole genome shotgun (WGS) entry which is preliminary data.</text>
</comment>
<accession>A0A851YIW4</accession>
<dbReference type="InterPro" id="IPR036034">
    <property type="entry name" value="PDZ_sf"/>
</dbReference>
<evidence type="ECO:0000256" key="6">
    <source>
        <dbReference type="ARBA" id="ARBA00023136"/>
    </source>
</evidence>
<dbReference type="SMART" id="SM00228">
    <property type="entry name" value="PDZ"/>
    <property type="match status" value="3"/>
</dbReference>
<dbReference type="Gene3D" id="2.30.42.10">
    <property type="match status" value="3"/>
</dbReference>
<evidence type="ECO:0000256" key="4">
    <source>
        <dbReference type="ARBA" id="ARBA00022443"/>
    </source>
</evidence>
<feature type="domain" description="PDZ" evidence="11">
    <location>
        <begin position="273"/>
        <end position="351"/>
    </location>
</feature>
<feature type="compositionally biased region" description="Basic and acidic residues" evidence="9">
    <location>
        <begin position="846"/>
        <end position="859"/>
    </location>
</feature>
<dbReference type="Pfam" id="PF07653">
    <property type="entry name" value="SH3_2"/>
    <property type="match status" value="1"/>
</dbReference>
<dbReference type="SMART" id="SM00326">
    <property type="entry name" value="SH3"/>
    <property type="match status" value="1"/>
</dbReference>
<feature type="compositionally biased region" description="Polar residues" evidence="9">
    <location>
        <begin position="146"/>
        <end position="156"/>
    </location>
</feature>
<dbReference type="Gene3D" id="2.30.30.40">
    <property type="entry name" value="SH3 Domains"/>
    <property type="match status" value="1"/>
</dbReference>
<feature type="compositionally biased region" description="Acidic residues" evidence="9">
    <location>
        <begin position="951"/>
        <end position="965"/>
    </location>
</feature>
<organism evidence="12 13">
    <name type="scientific">Eolophus roseicapilla</name>
    <name type="common">Galah cockatoo</name>
    <name type="synonym">Cacatua roseicapilla</name>
    <dbReference type="NCBI Taxonomy" id="176039"/>
    <lineage>
        <taxon>Eukaryota</taxon>
        <taxon>Metazoa</taxon>
        <taxon>Chordata</taxon>
        <taxon>Craniata</taxon>
        <taxon>Vertebrata</taxon>
        <taxon>Euteleostomi</taxon>
        <taxon>Archelosauria</taxon>
        <taxon>Archosauria</taxon>
        <taxon>Dinosauria</taxon>
        <taxon>Saurischia</taxon>
        <taxon>Theropoda</taxon>
        <taxon>Coelurosauria</taxon>
        <taxon>Aves</taxon>
        <taxon>Neognathae</taxon>
        <taxon>Neoaves</taxon>
        <taxon>Telluraves</taxon>
        <taxon>Australaves</taxon>
        <taxon>Psittaciformes</taxon>
        <taxon>Cacatuidae</taxon>
        <taxon>Eolophus</taxon>
    </lineage>
</organism>
<dbReference type="GO" id="GO:0090557">
    <property type="term" value="P:establishment of endothelial intestinal barrier"/>
    <property type="evidence" value="ECO:0007669"/>
    <property type="project" value="TreeGrafter"/>
</dbReference>
<evidence type="ECO:0000256" key="1">
    <source>
        <dbReference type="ARBA" id="ARBA00004123"/>
    </source>
</evidence>
<dbReference type="GO" id="GO:1905605">
    <property type="term" value="P:positive regulation of blood-brain barrier permeability"/>
    <property type="evidence" value="ECO:0007669"/>
    <property type="project" value="TreeGrafter"/>
</dbReference>
<dbReference type="InterPro" id="IPR001452">
    <property type="entry name" value="SH3_domain"/>
</dbReference>
<feature type="region of interest" description="Disordered" evidence="9">
    <location>
        <begin position="635"/>
        <end position="667"/>
    </location>
</feature>
<dbReference type="CDD" id="cd06728">
    <property type="entry name" value="PDZ2_ZO1-like_ds"/>
    <property type="match status" value="1"/>
</dbReference>
<dbReference type="PANTHER" id="PTHR13865:SF26">
    <property type="entry name" value="TIGHT JUNCTION PROTEIN ZO-2"/>
    <property type="match status" value="1"/>
</dbReference>
<feature type="compositionally biased region" description="Basic and acidic residues" evidence="9">
    <location>
        <begin position="886"/>
        <end position="906"/>
    </location>
</feature>
<feature type="region of interest" description="Disordered" evidence="9">
    <location>
        <begin position="126"/>
        <end position="254"/>
    </location>
</feature>
<evidence type="ECO:0000256" key="9">
    <source>
        <dbReference type="SAM" id="MobiDB-lite"/>
    </source>
</evidence>
<dbReference type="GO" id="GO:0050839">
    <property type="term" value="F:cell adhesion molecule binding"/>
    <property type="evidence" value="ECO:0007669"/>
    <property type="project" value="TreeGrafter"/>
</dbReference>
<dbReference type="AlphaFoldDB" id="A0A851YIW4"/>
<dbReference type="InterPro" id="IPR036028">
    <property type="entry name" value="SH3-like_dom_sf"/>
</dbReference>
<keyword evidence="13" id="KW-1185">Reference proteome</keyword>
<name>A0A851YIW4_EOLRO</name>
<evidence type="ECO:0000259" key="11">
    <source>
        <dbReference type="PROSITE" id="PS50106"/>
    </source>
</evidence>
<dbReference type="GO" id="GO:0098609">
    <property type="term" value="P:cell-cell adhesion"/>
    <property type="evidence" value="ECO:0007669"/>
    <property type="project" value="TreeGrafter"/>
</dbReference>
<evidence type="ECO:0000256" key="7">
    <source>
        <dbReference type="ARBA" id="ARBA00023242"/>
    </source>
</evidence>
<proteinExistence type="inferred from homology"/>
<evidence type="ECO:0000259" key="10">
    <source>
        <dbReference type="PROSITE" id="PS50002"/>
    </source>
</evidence>
<dbReference type="GO" id="GO:0005634">
    <property type="term" value="C:nucleus"/>
    <property type="evidence" value="ECO:0007669"/>
    <property type="project" value="UniProtKB-SubCell"/>
</dbReference>
<feature type="domain" description="SH3" evidence="10">
    <location>
        <begin position="571"/>
        <end position="636"/>
    </location>
</feature>
<evidence type="ECO:0000313" key="13">
    <source>
        <dbReference type="Proteomes" id="UP000637704"/>
    </source>
</evidence>
<dbReference type="FunFam" id="2.30.42.10:FF:000075">
    <property type="entry name" value="Tight junction protein ZO-2 isoform 2"/>
    <property type="match status" value="1"/>
</dbReference>
<feature type="compositionally biased region" description="Basic and acidic residues" evidence="9">
    <location>
        <begin position="1059"/>
        <end position="1069"/>
    </location>
</feature>
<dbReference type="SUPFAM" id="SSF50044">
    <property type="entry name" value="SH3-domain"/>
    <property type="match status" value="1"/>
</dbReference>
<dbReference type="PRINTS" id="PR01599">
    <property type="entry name" value="ZONOCCLUDNS2"/>
</dbReference>
<feature type="domain" description="PDZ" evidence="11">
    <location>
        <begin position="9"/>
        <end position="96"/>
    </location>
</feature>
<feature type="compositionally biased region" description="Basic and acidic residues" evidence="9">
    <location>
        <begin position="157"/>
        <end position="211"/>
    </location>
</feature>
<sequence length="1084" mass="121446">WMELIFVVFVFVIKDSKRGFGIAVSGGRDNPHFENGETSIVISDVLPGGPADGLLQENDRVVIVNGTPMENVPHSFAVQQLRKSGKVATIVVKRPRKVQAAALKRCPSIDYEDRALDVMDDHAEFDGKSARSGYSDRSWHSGNGGRSQSWGNSLDQSYRDEQDRGRNRSRDHDRECSYSHDRSRGRSIDRSLDRDYRRDRSRGRSVDRDGGCEQDYAGDYSPPSYSHGSQPDPRYGREVGSQSRDRLCSRSPSPEIHCQHECLGPQDQNGPISVLLTKGRHNEEYGLRLGSQIFIKEMTRTGLATKDGNLHEGDIILKINGTVTENMSLADARKLIEKSRGKLQLVVLRDRKQTLLNIPSLNDSDSEMDDISEVESNRSFSPQDDRLHHSDLDSHSSSEKLKEKTNAKDDPSSRMSRMGAMPTPFKSTSDIATTTVTAVDTKKELKYQDDPAASQTKVTRTILKPSPEDEAIYGPNTKMVRFNKGDSVGLRLAGGNDVGIFIAGIQEGTSADQEGLQEGDQILKVNTQDFRGIVREDAVLYLLEIPKGETVTILAQSKYEVYRDIMACGRGDSFFIRTHFECEKESPQSLAFTRGEIFRVVDTLYDGKLGNWLAVRIGNDLEKGIIPNKSRAEQMASVQNAQKDGSSDRADFWRTRGQRSGGKKNLRKSREDLTAVVSVSTKFPAYERVQLREAGFKRPVVVFGPIADVAMEKLSNDLPHLYQTAKTEPRDAGSEKSTGVVRLNTVMQIIEQVYPYTFTASVSELFSNNFYSFVSYPPNGRMDSMEDDADDRMSYLTAMGADYLSCDSRLISDLEDTDGEGGAYTDNELDETSDEPRISSVSRSSEPVHHEESLKKINAEPRAQLRKAGSREILREPSPPPAFKPEPPKGKLQNKEGLYDFPRNYDSRSSNVAVSSETSSVSAKVAPPPVSVKPAFGRPILRSSQHAVPPAEEEAKLEEEGSEEENTPKSVLRKVKIFEEMDHKARKQRMQELQEAQNARLEIAEKHPDIYAVPIKTQKSEQNWPQPMSSRPPEPQKPPVRPYLENRGSYGSDAEEEEEYRRQLSDHSKKGYYGQPSRYRDTEL</sequence>
<keyword evidence="6" id="KW-0472">Membrane</keyword>
<dbReference type="CDD" id="cd06727">
    <property type="entry name" value="PDZ1_ZO1-like"/>
    <property type="match status" value="1"/>
</dbReference>
<dbReference type="EMBL" id="WBNI01005120">
    <property type="protein sequence ID" value="NXD74321.1"/>
    <property type="molecule type" value="Genomic_DNA"/>
</dbReference>
<comment type="subcellular location">
    <subcellularLocation>
        <location evidence="2">Membrane</location>
        <topology evidence="2">Peripheral membrane protein</topology>
    </subcellularLocation>
    <subcellularLocation>
        <location evidence="1">Nucleus</location>
    </subcellularLocation>
</comment>
<dbReference type="PROSITE" id="PS50106">
    <property type="entry name" value="PDZ"/>
    <property type="match status" value="3"/>
</dbReference>
<comment type="similarity">
    <text evidence="3">Belongs to the MAGUK family.</text>
</comment>
<evidence type="ECO:0000256" key="2">
    <source>
        <dbReference type="ARBA" id="ARBA00004170"/>
    </source>
</evidence>
<feature type="compositionally biased region" description="Acidic residues" evidence="9">
    <location>
        <begin position="364"/>
        <end position="373"/>
    </location>
</feature>
<dbReference type="Gene3D" id="3.40.50.300">
    <property type="entry name" value="P-loop containing nucleotide triphosphate hydrolases"/>
    <property type="match status" value="1"/>
</dbReference>
<dbReference type="InterPro" id="IPR027417">
    <property type="entry name" value="P-loop_NTPase"/>
</dbReference>
<dbReference type="PRINTS" id="PR01597">
    <property type="entry name" value="ZONOCCLUDNS"/>
</dbReference>
<dbReference type="GO" id="GO:0005923">
    <property type="term" value="C:bicellular tight junction"/>
    <property type="evidence" value="ECO:0007669"/>
    <property type="project" value="InterPro"/>
</dbReference>
<reference evidence="12" key="1">
    <citation type="submission" date="2019-09" db="EMBL/GenBank/DDBJ databases">
        <title>Bird 10,000 Genomes (B10K) Project - Family phase.</title>
        <authorList>
            <person name="Zhang G."/>
        </authorList>
    </citation>
    <scope>NUCLEOTIDE SEQUENCE</scope>
    <source>
        <strain evidence="12">B10K-DU-025-06</strain>
        <tissue evidence="12">Mixed tissue sample</tissue>
    </source>
</reference>
<gene>
    <name evidence="12" type="primary">Tjp2</name>
    <name evidence="12" type="ORF">EOLROS_R14325</name>
</gene>
<keyword evidence="7" id="KW-0539">Nucleus</keyword>
<dbReference type="CDD" id="cd06729">
    <property type="entry name" value="PDZ3_ZO1-like_domain"/>
    <property type="match status" value="1"/>
</dbReference>
<dbReference type="GO" id="GO:0005886">
    <property type="term" value="C:plasma membrane"/>
    <property type="evidence" value="ECO:0007669"/>
    <property type="project" value="TreeGrafter"/>
</dbReference>